<organism evidence="3 4">
    <name type="scientific">Escherichia coli</name>
    <dbReference type="NCBI Taxonomy" id="562"/>
    <lineage>
        <taxon>Bacteria</taxon>
        <taxon>Pseudomonadati</taxon>
        <taxon>Pseudomonadota</taxon>
        <taxon>Gammaproteobacteria</taxon>
        <taxon>Enterobacterales</taxon>
        <taxon>Enterobacteriaceae</taxon>
        <taxon>Escherichia</taxon>
    </lineage>
</organism>
<dbReference type="InterPro" id="IPR007971">
    <property type="entry name" value="Bundlin"/>
</dbReference>
<keyword evidence="2" id="KW-1133">Transmembrane helix</keyword>
<evidence type="ECO:0000313" key="4">
    <source>
        <dbReference type="Proteomes" id="UP000250991"/>
    </source>
</evidence>
<proteinExistence type="predicted"/>
<sequence length="219" mass="23798">MSKKTSTQKHKSREKGLSLIESAMVLALSAVVIAAVLYFYNNSIENKKVNDGISRLQTIIAATNGFIASNASAFDGNIGNFIKAVSLKTGIPTINQGDGTTQLVDENGRGIQIWAVSSSRYYVIEVQTSNIPTCVKYASMNMGTMYYQKPDIYLGSNKIGTANDVSSANTACQKADQQRNDANIKIRLLIKILNKLLLMPLHFSQPMLSPGNGLMVSIK</sequence>
<evidence type="ECO:0000256" key="2">
    <source>
        <dbReference type="SAM" id="Phobius"/>
    </source>
</evidence>
<comment type="subcellular location">
    <subcellularLocation>
        <location evidence="1">Membrane</location>
        <topology evidence="1">Single-pass membrane protein</topology>
    </subcellularLocation>
</comment>
<dbReference type="AlphaFoldDB" id="A0A2X1KRL5"/>
<dbReference type="InterPro" id="IPR012902">
    <property type="entry name" value="N_methyl_site"/>
</dbReference>
<gene>
    <name evidence="3" type="primary">bfpA_3</name>
    <name evidence="3" type="ORF">NCTC8009_00201</name>
</gene>
<keyword evidence="2" id="KW-0812">Transmembrane</keyword>
<dbReference type="GO" id="GO:0009289">
    <property type="term" value="C:pilus"/>
    <property type="evidence" value="ECO:0007669"/>
    <property type="project" value="InterPro"/>
</dbReference>
<protein>
    <submittedName>
        <fullName evidence="3">Major pilin structural unit bundlin</fullName>
    </submittedName>
</protein>
<dbReference type="EMBL" id="UARW01000001">
    <property type="protein sequence ID" value="SPW62258.1"/>
    <property type="molecule type" value="Genomic_DNA"/>
</dbReference>
<name>A0A2X1KRL5_ECOLX</name>
<dbReference type="PROSITE" id="PS00409">
    <property type="entry name" value="PROKAR_NTER_METHYL"/>
    <property type="match status" value="1"/>
</dbReference>
<reference evidence="3 4" key="1">
    <citation type="submission" date="2018-06" db="EMBL/GenBank/DDBJ databases">
        <authorList>
            <consortium name="Pathogen Informatics"/>
            <person name="Doyle S."/>
        </authorList>
    </citation>
    <scope>NUCLEOTIDE SEQUENCE [LARGE SCALE GENOMIC DNA]</scope>
    <source>
        <strain evidence="3 4">NCTC8009</strain>
    </source>
</reference>
<dbReference type="GO" id="GO:0016020">
    <property type="term" value="C:membrane"/>
    <property type="evidence" value="ECO:0007669"/>
    <property type="project" value="UniProtKB-SubCell"/>
</dbReference>
<keyword evidence="2" id="KW-0472">Membrane</keyword>
<dbReference type="Gene3D" id="3.30.1690.10">
    <property type="entry name" value="TcpA-like pilin"/>
    <property type="match status" value="1"/>
</dbReference>
<evidence type="ECO:0000313" key="3">
    <source>
        <dbReference type="EMBL" id="SPW62258.1"/>
    </source>
</evidence>
<evidence type="ECO:0000256" key="1">
    <source>
        <dbReference type="ARBA" id="ARBA00004167"/>
    </source>
</evidence>
<feature type="transmembrane region" description="Helical" evidence="2">
    <location>
        <begin position="20"/>
        <end position="40"/>
    </location>
</feature>
<dbReference type="Pfam" id="PF05307">
    <property type="entry name" value="Bundlin"/>
    <property type="match status" value="1"/>
</dbReference>
<accession>A0A2X1KRL5</accession>
<dbReference type="Proteomes" id="UP000250991">
    <property type="component" value="Unassembled WGS sequence"/>
</dbReference>